<feature type="transmembrane region" description="Helical" evidence="6">
    <location>
        <begin position="213"/>
        <end position="238"/>
    </location>
</feature>
<accession>A0A0B6X1S5</accession>
<feature type="transmembrane region" description="Helical" evidence="6">
    <location>
        <begin position="124"/>
        <end position="147"/>
    </location>
</feature>
<comment type="subcellular location">
    <subcellularLocation>
        <location evidence="1">Cell membrane</location>
        <topology evidence="1">Multi-pass membrane protein</topology>
    </subcellularLocation>
</comment>
<reference evidence="7 8" key="2">
    <citation type="submission" date="2015-01" db="EMBL/GenBank/DDBJ databases">
        <title>Complete genome sequence of Pyrinomonas methylaliphatogenes type strain K22T.</title>
        <authorList>
            <person name="Lee K.C.Y."/>
            <person name="Power J.F."/>
            <person name="Dunfield P.F."/>
            <person name="Morgan X.C."/>
            <person name="Huttenhower C."/>
            <person name="Stott M.B."/>
        </authorList>
    </citation>
    <scope>NUCLEOTIDE SEQUENCE [LARGE SCALE GENOMIC DNA]</scope>
    <source>
        <strain evidence="7 8">K22</strain>
    </source>
</reference>
<protein>
    <submittedName>
        <fullName evidence="7">Uncharacterized protein family (UPF0104)</fullName>
    </submittedName>
</protein>
<keyword evidence="3 6" id="KW-0812">Transmembrane</keyword>
<proteinExistence type="predicted"/>
<evidence type="ECO:0000256" key="1">
    <source>
        <dbReference type="ARBA" id="ARBA00004651"/>
    </source>
</evidence>
<dbReference type="STRING" id="454194.PYK22_02994"/>
<dbReference type="EMBL" id="CBXV010000008">
    <property type="protein sequence ID" value="CDM66947.1"/>
    <property type="molecule type" value="Genomic_DNA"/>
</dbReference>
<feature type="transmembrane region" description="Helical" evidence="6">
    <location>
        <begin position="153"/>
        <end position="172"/>
    </location>
</feature>
<dbReference type="GO" id="GO:0005886">
    <property type="term" value="C:plasma membrane"/>
    <property type="evidence" value="ECO:0007669"/>
    <property type="project" value="UniProtKB-SubCell"/>
</dbReference>
<dbReference type="OrthoDB" id="9774820at2"/>
<feature type="transmembrane region" description="Helical" evidence="6">
    <location>
        <begin position="276"/>
        <end position="294"/>
    </location>
</feature>
<keyword evidence="5 6" id="KW-0472">Membrane</keyword>
<evidence type="ECO:0000256" key="3">
    <source>
        <dbReference type="ARBA" id="ARBA00022692"/>
    </source>
</evidence>
<feature type="transmembrane region" description="Helical" evidence="6">
    <location>
        <begin position="7"/>
        <end position="26"/>
    </location>
</feature>
<evidence type="ECO:0000256" key="4">
    <source>
        <dbReference type="ARBA" id="ARBA00022989"/>
    </source>
</evidence>
<organism evidence="7 8">
    <name type="scientific">Pyrinomonas methylaliphatogenes</name>
    <dbReference type="NCBI Taxonomy" id="454194"/>
    <lineage>
        <taxon>Bacteria</taxon>
        <taxon>Pseudomonadati</taxon>
        <taxon>Acidobacteriota</taxon>
        <taxon>Blastocatellia</taxon>
        <taxon>Blastocatellales</taxon>
        <taxon>Pyrinomonadaceae</taxon>
        <taxon>Pyrinomonas</taxon>
    </lineage>
</organism>
<dbReference type="Pfam" id="PF03706">
    <property type="entry name" value="LPG_synthase_TM"/>
    <property type="match status" value="1"/>
</dbReference>
<keyword evidence="2" id="KW-1003">Cell membrane</keyword>
<dbReference type="InterPro" id="IPR022791">
    <property type="entry name" value="L-PG_synthase/AglD"/>
</dbReference>
<evidence type="ECO:0000313" key="8">
    <source>
        <dbReference type="Proteomes" id="UP000031518"/>
    </source>
</evidence>
<evidence type="ECO:0000313" key="7">
    <source>
        <dbReference type="EMBL" id="CDM66947.1"/>
    </source>
</evidence>
<keyword evidence="4 6" id="KW-1133">Transmembrane helix</keyword>
<evidence type="ECO:0000256" key="2">
    <source>
        <dbReference type="ARBA" id="ARBA00022475"/>
    </source>
</evidence>
<name>A0A0B6X1S5_9BACT</name>
<keyword evidence="8" id="KW-1185">Reference proteome</keyword>
<reference evidence="7 8" key="1">
    <citation type="submission" date="2013-12" db="EMBL/GenBank/DDBJ databases">
        <authorList>
            <person name="Stott M."/>
        </authorList>
    </citation>
    <scope>NUCLEOTIDE SEQUENCE [LARGE SCALE GENOMIC DNA]</scope>
    <source>
        <strain evidence="7 8">K22</strain>
    </source>
</reference>
<gene>
    <name evidence="7" type="ORF">PYK22_02994</name>
</gene>
<feature type="transmembrane region" description="Helical" evidence="6">
    <location>
        <begin position="32"/>
        <end position="50"/>
    </location>
</feature>
<dbReference type="RefSeq" id="WP_157770918.1">
    <property type="nucleotide sequence ID" value="NZ_CBXV010000008.1"/>
</dbReference>
<evidence type="ECO:0000256" key="5">
    <source>
        <dbReference type="ARBA" id="ARBA00023136"/>
    </source>
</evidence>
<evidence type="ECO:0000256" key="6">
    <source>
        <dbReference type="SAM" id="Phobius"/>
    </source>
</evidence>
<sequence length="337" mass="36867">MARRLMAPLSAIFTLAGLLLFAYYLWRTGVGNVAQAVAQLGVGFLLVLLISGVRPAVRSLAWTRCVEGDERLGFGEALQAYLIGDSLGNLIPFGIVVSEPTKVVLVRQSLPFVHGLAAITVENLFYSLSVMLFLFAGSLALLFSFALPKFLRLSAIITPIAILALAIAGFYFSRHDAPLSALFGRFLHERGRERVRDFERRVFDFYRKHGSRAWAILLLEAIYHLSSVLEAYVTLIFVSDAMPTPLKAFAFEAVNRITTVVFKFIPFRIGIDETSTGLLASVLGLGAASGVALAITRKGRILCWTAVGALLLAWRGLSLRELIAETQRATANEAESN</sequence>
<dbReference type="Proteomes" id="UP000031518">
    <property type="component" value="Unassembled WGS sequence"/>
</dbReference>
<dbReference type="AlphaFoldDB" id="A0A0B6X1S5"/>